<comment type="cofactor">
    <cofactor evidence="1">
        <name>dipyrromethane</name>
        <dbReference type="ChEBI" id="CHEBI:60342"/>
    </cofactor>
</comment>
<dbReference type="InterPro" id="IPR022418">
    <property type="entry name" value="Porphobilinogen_deaminase_C"/>
</dbReference>
<comment type="subunit">
    <text evidence="4">Monomer.</text>
</comment>
<dbReference type="GO" id="GO:0004418">
    <property type="term" value="F:hydroxymethylbilane synthase activity"/>
    <property type="evidence" value="ECO:0007669"/>
    <property type="project" value="UniProtKB-UniRule"/>
</dbReference>
<name>A0A5C1Y6N9_9MICO</name>
<dbReference type="InterPro" id="IPR036803">
    <property type="entry name" value="Porphobilinogen_deaminase_C_sf"/>
</dbReference>
<dbReference type="PANTHER" id="PTHR11557">
    <property type="entry name" value="PORPHOBILINOGEN DEAMINASE"/>
    <property type="match status" value="1"/>
</dbReference>
<feature type="domain" description="Porphobilinogen deaminase N-terminal" evidence="10">
    <location>
        <begin position="21"/>
        <end position="222"/>
    </location>
</feature>
<dbReference type="Gene3D" id="3.40.190.10">
    <property type="entry name" value="Periplasmic binding protein-like II"/>
    <property type="match status" value="2"/>
</dbReference>
<evidence type="ECO:0000256" key="9">
    <source>
        <dbReference type="NCBIfam" id="TIGR00212"/>
    </source>
</evidence>
<evidence type="ECO:0000313" key="13">
    <source>
        <dbReference type="Proteomes" id="UP000322159"/>
    </source>
</evidence>
<protein>
    <recommendedName>
        <fullName evidence="5 9">Hydroxymethylbilane synthase</fullName>
        <ecNumber evidence="5 9">2.5.1.61</ecNumber>
    </recommendedName>
</protein>
<dbReference type="OrthoDB" id="9810298at2"/>
<evidence type="ECO:0000259" key="10">
    <source>
        <dbReference type="Pfam" id="PF01379"/>
    </source>
</evidence>
<keyword evidence="6 12" id="KW-0808">Transferase</keyword>
<evidence type="ECO:0000256" key="4">
    <source>
        <dbReference type="ARBA" id="ARBA00011245"/>
    </source>
</evidence>
<dbReference type="InterPro" id="IPR000860">
    <property type="entry name" value="HemC"/>
</dbReference>
<dbReference type="KEGG" id="lyk:FLP23_03135"/>
<evidence type="ECO:0000256" key="3">
    <source>
        <dbReference type="ARBA" id="ARBA00005638"/>
    </source>
</evidence>
<dbReference type="SUPFAM" id="SSF54782">
    <property type="entry name" value="Porphobilinogen deaminase (hydroxymethylbilane synthase), C-terminal domain"/>
    <property type="match status" value="1"/>
</dbReference>
<dbReference type="Proteomes" id="UP000322159">
    <property type="component" value="Chromosome"/>
</dbReference>
<evidence type="ECO:0000313" key="12">
    <source>
        <dbReference type="EMBL" id="QEO09098.1"/>
    </source>
</evidence>
<dbReference type="PIRSF" id="PIRSF001438">
    <property type="entry name" value="4pyrrol_synth_OHMeBilane_synth"/>
    <property type="match status" value="1"/>
</dbReference>
<sequence>MLRGRAASRRAVGRGADDVTLRLGTRGSALALAQAGAVAQRLGAELVVIESEGDRIATPLAELGGAGVFAAALREALLAGEVDAVVHSYKDLPTAPLPGLSVAAVPKRADARDVLCASGGRELDALPAGARVGTGSPRRRAQLLRRRPDLEVVEVRGNVDTRLGRLADEDADRRLDAVVLAAAGLDRLGRLDAVTEWMSLTAWPTAPAQGALAVETRSGEEKKVAKLEHKPSRLAAEAERGVLARLEAGCAAPVGASAILEDGLLLLSARVYALDGSQHLTASHALYPEDAVRPAAELAERVAGELLAAGAAELAPLGGGRP</sequence>
<feature type="domain" description="Porphobilinogen deaminase C-terminal" evidence="11">
    <location>
        <begin position="235"/>
        <end position="307"/>
    </location>
</feature>
<evidence type="ECO:0000256" key="6">
    <source>
        <dbReference type="ARBA" id="ARBA00022679"/>
    </source>
</evidence>
<evidence type="ECO:0000256" key="1">
    <source>
        <dbReference type="ARBA" id="ARBA00001916"/>
    </source>
</evidence>
<evidence type="ECO:0000256" key="5">
    <source>
        <dbReference type="ARBA" id="ARBA00012655"/>
    </source>
</evidence>
<evidence type="ECO:0000259" key="11">
    <source>
        <dbReference type="Pfam" id="PF03900"/>
    </source>
</evidence>
<keyword evidence="7" id="KW-0627">Porphyrin biosynthesis</keyword>
<comment type="similarity">
    <text evidence="3">Belongs to the HMBS family.</text>
</comment>
<dbReference type="PRINTS" id="PR00151">
    <property type="entry name" value="PORPHBDMNASE"/>
</dbReference>
<dbReference type="SUPFAM" id="SSF53850">
    <property type="entry name" value="Periplasmic binding protein-like II"/>
    <property type="match status" value="1"/>
</dbReference>
<dbReference type="PANTHER" id="PTHR11557:SF0">
    <property type="entry name" value="PORPHOBILINOGEN DEAMINASE"/>
    <property type="match status" value="1"/>
</dbReference>
<evidence type="ECO:0000256" key="2">
    <source>
        <dbReference type="ARBA" id="ARBA00002869"/>
    </source>
</evidence>
<comment type="catalytic activity">
    <reaction evidence="8">
        <text>4 porphobilinogen + H2O = hydroxymethylbilane + 4 NH4(+)</text>
        <dbReference type="Rhea" id="RHEA:13185"/>
        <dbReference type="ChEBI" id="CHEBI:15377"/>
        <dbReference type="ChEBI" id="CHEBI:28938"/>
        <dbReference type="ChEBI" id="CHEBI:57845"/>
        <dbReference type="ChEBI" id="CHEBI:58126"/>
        <dbReference type="EC" id="2.5.1.61"/>
    </reaction>
</comment>
<dbReference type="GO" id="GO:0005737">
    <property type="term" value="C:cytoplasm"/>
    <property type="evidence" value="ECO:0007669"/>
    <property type="project" value="UniProtKB-UniRule"/>
</dbReference>
<dbReference type="Pfam" id="PF03900">
    <property type="entry name" value="Porphobil_deamC"/>
    <property type="match status" value="1"/>
</dbReference>
<dbReference type="InterPro" id="IPR022419">
    <property type="entry name" value="Porphobilin_deaminase_cofac_BS"/>
</dbReference>
<evidence type="ECO:0000256" key="7">
    <source>
        <dbReference type="ARBA" id="ARBA00023244"/>
    </source>
</evidence>
<dbReference type="Pfam" id="PF01379">
    <property type="entry name" value="Porphobil_deam"/>
    <property type="match status" value="1"/>
</dbReference>
<evidence type="ECO:0000256" key="8">
    <source>
        <dbReference type="ARBA" id="ARBA00048169"/>
    </source>
</evidence>
<dbReference type="GO" id="GO:0006783">
    <property type="term" value="P:heme biosynthetic process"/>
    <property type="evidence" value="ECO:0007669"/>
    <property type="project" value="TreeGrafter"/>
</dbReference>
<dbReference type="InterPro" id="IPR022417">
    <property type="entry name" value="Porphobilin_deaminase_N"/>
</dbReference>
<reference evidence="12 13" key="1">
    <citation type="submission" date="2019-09" db="EMBL/GenBank/DDBJ databases">
        <title>Genome sequencing of strain KACC 19322.</title>
        <authorList>
            <person name="Heo J."/>
            <person name="Kim S.-J."/>
            <person name="Kim J.-S."/>
            <person name="Hong S.-B."/>
            <person name="Kwon S.-W."/>
        </authorList>
    </citation>
    <scope>NUCLEOTIDE SEQUENCE [LARGE SCALE GENOMIC DNA]</scope>
    <source>
        <strain evidence="12 13">KACC 19322</strain>
    </source>
</reference>
<dbReference type="EC" id="2.5.1.61" evidence="5 9"/>
<accession>A0A5C1Y6N9</accession>
<gene>
    <name evidence="12" type="primary">hemC</name>
    <name evidence="12" type="ORF">FLP23_03135</name>
</gene>
<dbReference type="Gene3D" id="3.30.160.40">
    <property type="entry name" value="Porphobilinogen deaminase, C-terminal domain"/>
    <property type="match status" value="1"/>
</dbReference>
<dbReference type="NCBIfam" id="TIGR00212">
    <property type="entry name" value="hemC"/>
    <property type="match status" value="1"/>
</dbReference>
<comment type="function">
    <text evidence="2">Tetrapolymerization of the monopyrrole PBG into the hydroxymethylbilane pre-uroporphyrinogen in several discrete steps.</text>
</comment>
<proteinExistence type="inferred from homology"/>
<dbReference type="FunFam" id="3.40.190.10:FF:000005">
    <property type="entry name" value="Porphobilinogen deaminase"/>
    <property type="match status" value="1"/>
</dbReference>
<dbReference type="EMBL" id="CP043504">
    <property type="protein sequence ID" value="QEO09098.1"/>
    <property type="molecule type" value="Genomic_DNA"/>
</dbReference>
<dbReference type="AlphaFoldDB" id="A0A5C1Y6N9"/>
<organism evidence="12 13">
    <name type="scientific">Protaetiibacter larvae</name>
    <dbReference type="NCBI Taxonomy" id="2592654"/>
    <lineage>
        <taxon>Bacteria</taxon>
        <taxon>Bacillati</taxon>
        <taxon>Actinomycetota</taxon>
        <taxon>Actinomycetes</taxon>
        <taxon>Micrococcales</taxon>
        <taxon>Microbacteriaceae</taxon>
        <taxon>Protaetiibacter</taxon>
    </lineage>
</organism>
<keyword evidence="13" id="KW-1185">Reference proteome</keyword>
<dbReference type="PROSITE" id="PS00533">
    <property type="entry name" value="PORPHOBILINOGEN_DEAM"/>
    <property type="match status" value="1"/>
</dbReference>
<dbReference type="RefSeq" id="WP_149324528.1">
    <property type="nucleotide sequence ID" value="NZ_CP043504.1"/>
</dbReference>